<dbReference type="SMART" id="SM00028">
    <property type="entry name" value="TPR"/>
    <property type="match status" value="4"/>
</dbReference>
<name>A0A917BPE6_9PROT</name>
<gene>
    <name evidence="4" type="ORF">GCM10011332_02440</name>
</gene>
<evidence type="ECO:0000256" key="3">
    <source>
        <dbReference type="PROSITE-ProRule" id="PRU00339"/>
    </source>
</evidence>
<evidence type="ECO:0000313" key="5">
    <source>
        <dbReference type="Proteomes" id="UP000632498"/>
    </source>
</evidence>
<keyword evidence="2 3" id="KW-0802">TPR repeat</keyword>
<evidence type="ECO:0008006" key="6">
    <source>
        <dbReference type="Google" id="ProtNLM"/>
    </source>
</evidence>
<accession>A0A917BPE6</accession>
<evidence type="ECO:0000256" key="2">
    <source>
        <dbReference type="ARBA" id="ARBA00022803"/>
    </source>
</evidence>
<feature type="repeat" description="TPR" evidence="3">
    <location>
        <begin position="198"/>
        <end position="231"/>
    </location>
</feature>
<dbReference type="PANTHER" id="PTHR44858">
    <property type="entry name" value="TETRATRICOPEPTIDE REPEAT PROTEIN 6"/>
    <property type="match status" value="1"/>
</dbReference>
<evidence type="ECO:0000256" key="1">
    <source>
        <dbReference type="ARBA" id="ARBA00022737"/>
    </source>
</evidence>
<reference evidence="4" key="1">
    <citation type="journal article" date="2014" name="Int. J. Syst. Evol. Microbiol.">
        <title>Complete genome sequence of Corynebacterium casei LMG S-19264T (=DSM 44701T), isolated from a smear-ripened cheese.</title>
        <authorList>
            <consortium name="US DOE Joint Genome Institute (JGI-PGF)"/>
            <person name="Walter F."/>
            <person name="Albersmeier A."/>
            <person name="Kalinowski J."/>
            <person name="Ruckert C."/>
        </authorList>
    </citation>
    <scope>NUCLEOTIDE SEQUENCE</scope>
    <source>
        <strain evidence="4">CGMCC 1.15254</strain>
    </source>
</reference>
<dbReference type="Pfam" id="PF13181">
    <property type="entry name" value="TPR_8"/>
    <property type="match status" value="1"/>
</dbReference>
<reference evidence="4" key="2">
    <citation type="submission" date="2020-09" db="EMBL/GenBank/DDBJ databases">
        <authorList>
            <person name="Sun Q."/>
            <person name="Zhou Y."/>
        </authorList>
    </citation>
    <scope>NUCLEOTIDE SEQUENCE</scope>
    <source>
        <strain evidence="4">CGMCC 1.15254</strain>
    </source>
</reference>
<organism evidence="4 5">
    <name type="scientific">Terasakiella brassicae</name>
    <dbReference type="NCBI Taxonomy" id="1634917"/>
    <lineage>
        <taxon>Bacteria</taxon>
        <taxon>Pseudomonadati</taxon>
        <taxon>Pseudomonadota</taxon>
        <taxon>Alphaproteobacteria</taxon>
        <taxon>Rhodospirillales</taxon>
        <taxon>Terasakiellaceae</taxon>
        <taxon>Terasakiella</taxon>
    </lineage>
</organism>
<dbReference type="InterPro" id="IPR011990">
    <property type="entry name" value="TPR-like_helical_dom_sf"/>
</dbReference>
<dbReference type="InterPro" id="IPR050498">
    <property type="entry name" value="Ycf3"/>
</dbReference>
<feature type="repeat" description="TPR" evidence="3">
    <location>
        <begin position="164"/>
        <end position="197"/>
    </location>
</feature>
<dbReference type="Gene3D" id="1.25.40.10">
    <property type="entry name" value="Tetratricopeptide repeat domain"/>
    <property type="match status" value="2"/>
</dbReference>
<proteinExistence type="predicted"/>
<protein>
    <recommendedName>
        <fullName evidence="6">Tetratricopeptide repeat protein</fullName>
    </recommendedName>
</protein>
<dbReference type="Proteomes" id="UP000632498">
    <property type="component" value="Unassembled WGS sequence"/>
</dbReference>
<dbReference type="InterPro" id="IPR019734">
    <property type="entry name" value="TPR_rpt"/>
</dbReference>
<comment type="caution">
    <text evidence="4">The sequence shown here is derived from an EMBL/GenBank/DDBJ whole genome shotgun (WGS) entry which is preliminary data.</text>
</comment>
<sequence>MSGTESHAEDKECVHVVNPLQRKSVSQYVKRFEVKRQAFLSVTVILSLCAVAAQAEPIDHAKQYKACMQLVRQAPHKAFDSGLSWKGLGGGEAAEHCIASALIAMKRYETGAQRMEQLADTSRRSKEFKAQILAQAAQGWFLANENDRARAVLSTAINLDETNPDLYVDRAHVRASTRHYTDALDDLNKAVSLDENLVDAYVFRGTIYRLTENFEEAWRDINHALALMPDNADALLERGMLYRIEGHNDLARQDWMSAIEIDPQSETAQTARLNLERMDVKTME</sequence>
<dbReference type="PANTHER" id="PTHR44858:SF1">
    <property type="entry name" value="UDP-N-ACETYLGLUCOSAMINE--PEPTIDE N-ACETYLGLUCOSAMINYLTRANSFERASE SPINDLY-RELATED"/>
    <property type="match status" value="1"/>
</dbReference>
<evidence type="ECO:0000313" key="4">
    <source>
        <dbReference type="EMBL" id="GGF52729.1"/>
    </source>
</evidence>
<dbReference type="EMBL" id="BMHV01000002">
    <property type="protein sequence ID" value="GGF52729.1"/>
    <property type="molecule type" value="Genomic_DNA"/>
</dbReference>
<dbReference type="AlphaFoldDB" id="A0A917BPE6"/>
<dbReference type="SUPFAM" id="SSF48452">
    <property type="entry name" value="TPR-like"/>
    <property type="match status" value="1"/>
</dbReference>
<feature type="repeat" description="TPR" evidence="3">
    <location>
        <begin position="232"/>
        <end position="265"/>
    </location>
</feature>
<dbReference type="PROSITE" id="PS50005">
    <property type="entry name" value="TPR"/>
    <property type="match status" value="3"/>
</dbReference>
<keyword evidence="1" id="KW-0677">Repeat</keyword>
<keyword evidence="5" id="KW-1185">Reference proteome</keyword>